<evidence type="ECO:0000256" key="4">
    <source>
        <dbReference type="ARBA" id="ARBA00023136"/>
    </source>
</evidence>
<comment type="subcellular location">
    <subcellularLocation>
        <location evidence="1">Membrane</location>
        <topology evidence="1">Multi-pass membrane protein</topology>
    </subcellularLocation>
</comment>
<feature type="transmembrane region" description="Helical" evidence="5">
    <location>
        <begin position="212"/>
        <end position="230"/>
    </location>
</feature>
<dbReference type="STRING" id="945543.VIBR0546_05433"/>
<dbReference type="PANTHER" id="PTHR37422:SF21">
    <property type="entry name" value="EXOQ-LIKE PROTEIN"/>
    <property type="match status" value="1"/>
</dbReference>
<feature type="transmembrane region" description="Helical" evidence="5">
    <location>
        <begin position="353"/>
        <end position="377"/>
    </location>
</feature>
<organism evidence="9 10">
    <name type="scientific">Vibrio brasiliensis LMG 20546</name>
    <dbReference type="NCBI Taxonomy" id="945543"/>
    <lineage>
        <taxon>Bacteria</taxon>
        <taxon>Pseudomonadati</taxon>
        <taxon>Pseudomonadota</taxon>
        <taxon>Gammaproteobacteria</taxon>
        <taxon>Vibrionales</taxon>
        <taxon>Vibrionaceae</taxon>
        <taxon>Vibrio</taxon>
        <taxon>Vibrio oreintalis group</taxon>
    </lineage>
</organism>
<dbReference type="Pfam" id="PF11846">
    <property type="entry name" value="Wzy_C_2"/>
    <property type="match status" value="1"/>
</dbReference>
<feature type="transmembrane region" description="Helical" evidence="5">
    <location>
        <begin position="137"/>
        <end position="158"/>
    </location>
</feature>
<dbReference type="GO" id="GO:0016020">
    <property type="term" value="C:membrane"/>
    <property type="evidence" value="ECO:0007669"/>
    <property type="project" value="UniProtKB-SubCell"/>
</dbReference>
<dbReference type="InterPro" id="IPR031726">
    <property type="entry name" value="PglL_A"/>
</dbReference>
<dbReference type="PANTHER" id="PTHR37422">
    <property type="entry name" value="TEICHURONIC ACID BIOSYNTHESIS PROTEIN TUAE"/>
    <property type="match status" value="1"/>
</dbReference>
<reference evidence="9 10" key="1">
    <citation type="journal article" date="2012" name="Int. J. Syst. Evol. Microbiol.">
        <title>Vibrio caribbeanicus sp. nov., isolated from the marine sponge Scleritoderma cyanea.</title>
        <authorList>
            <person name="Hoffmann M."/>
            <person name="Monday S.R."/>
            <person name="Allard M.W."/>
            <person name="Strain E.A."/>
            <person name="Whittaker P."/>
            <person name="Naum M."/>
            <person name="McCarthy P.J."/>
            <person name="Lopez J.V."/>
            <person name="Fischer M."/>
            <person name="Brown E.W."/>
        </authorList>
    </citation>
    <scope>NUCLEOTIDE SEQUENCE [LARGE SCALE GENOMIC DNA]</scope>
    <source>
        <strain evidence="9 10">LMG 20546</strain>
    </source>
</reference>
<evidence type="ECO:0000259" key="6">
    <source>
        <dbReference type="Pfam" id="PF04932"/>
    </source>
</evidence>
<gene>
    <name evidence="9" type="ORF">VIBR0546_05433</name>
</gene>
<feature type="transmembrane region" description="Helical" evidence="5">
    <location>
        <begin position="23"/>
        <end position="40"/>
    </location>
</feature>
<evidence type="ECO:0000313" key="9">
    <source>
        <dbReference type="EMBL" id="EGA67108.1"/>
    </source>
</evidence>
<sequence length="591" mass="66826">MATVHVTGTELELKAPKLPLTKPFLASLGLVFLVAMHFFMPNPGGSGLALSFNATTWLMLSLSLAIGLYQLGTAGYLRYNKLTIGLFICCIMMTLPVFYAASAPALAVTRLSGLWAGLLLFVALQQFRFSNKQKQRLLWFITIAVFIEAIFGWIQFLLLEPGNPFGYNTLQNRPYGIFQQPNVMASFLATGLALSGYLLTRQPIKYQRHISEVALLYIMPVVTVPLLIVLGSRTGWLAALLSTALVLPYVYRFATRKRMAGWSLAILLGVGLGFSSFMLPAEQESVASQKVHLESPRKYTFPQALDMLIEKPFTGYGYGRFEAEYIVYTARQHQLNGNYKPGLASMDHPHNELLYWGVEGGLLPLLAIVLAAVFVLARLSRAKKGTRLAMFGLFVPIVLHSQLEYPFYHSAIHWITFVILLYWVDQRTSSYHQVSFSIISQAALRVFSLVMPIVAGVYLLSSLHTNYVLTQFERSQPKDPDILNQVSNPIVWQDRYDWDIYSTFLNIGLIKQQNEFIQPYIDWSLKIIKDKPRPAFYNNLILAYLGQGETVKAEQIRSEAQFLFPDKDFSDIDYIPPDIDALKADKEEYMR</sequence>
<evidence type="ECO:0000313" key="10">
    <source>
        <dbReference type="Proteomes" id="UP000004371"/>
    </source>
</evidence>
<dbReference type="eggNOG" id="COG3307">
    <property type="taxonomic scope" value="Bacteria"/>
</dbReference>
<comment type="caution">
    <text evidence="9">The sequence shown here is derived from an EMBL/GenBank/DDBJ whole genome shotgun (WGS) entry which is preliminary data.</text>
</comment>
<dbReference type="Proteomes" id="UP000004371">
    <property type="component" value="Unassembled WGS sequence"/>
</dbReference>
<feature type="transmembrane region" description="Helical" evidence="5">
    <location>
        <begin position="52"/>
        <end position="71"/>
    </location>
</feature>
<feature type="transmembrane region" description="Helical" evidence="5">
    <location>
        <begin position="83"/>
        <end position="101"/>
    </location>
</feature>
<evidence type="ECO:0000256" key="2">
    <source>
        <dbReference type="ARBA" id="ARBA00022692"/>
    </source>
</evidence>
<feature type="transmembrane region" description="Helical" evidence="5">
    <location>
        <begin position="178"/>
        <end position="200"/>
    </location>
</feature>
<dbReference type="InterPro" id="IPR021797">
    <property type="entry name" value="Wzy_C_2"/>
</dbReference>
<keyword evidence="4 5" id="KW-0472">Membrane</keyword>
<dbReference type="EMBL" id="AEVS01000015">
    <property type="protein sequence ID" value="EGA67108.1"/>
    <property type="molecule type" value="Genomic_DNA"/>
</dbReference>
<evidence type="ECO:0000259" key="7">
    <source>
        <dbReference type="Pfam" id="PF11846"/>
    </source>
</evidence>
<feature type="transmembrane region" description="Helical" evidence="5">
    <location>
        <begin position="236"/>
        <end position="254"/>
    </location>
</feature>
<dbReference type="RefSeq" id="WP_006877955.1">
    <property type="nucleotide sequence ID" value="NZ_AEVS01000015.1"/>
</dbReference>
<protein>
    <recommendedName>
        <fullName evidence="11">Ligase</fullName>
    </recommendedName>
</protein>
<dbReference type="InterPro" id="IPR051533">
    <property type="entry name" value="WaaL-like"/>
</dbReference>
<feature type="transmembrane region" description="Helical" evidence="5">
    <location>
        <begin position="107"/>
        <end position="125"/>
    </location>
</feature>
<accession>E8LQ46</accession>
<feature type="transmembrane region" description="Helical" evidence="5">
    <location>
        <begin position="407"/>
        <end position="424"/>
    </location>
</feature>
<evidence type="ECO:0000259" key="8">
    <source>
        <dbReference type="Pfam" id="PF15864"/>
    </source>
</evidence>
<evidence type="ECO:0000256" key="3">
    <source>
        <dbReference type="ARBA" id="ARBA00022989"/>
    </source>
</evidence>
<feature type="transmembrane region" description="Helical" evidence="5">
    <location>
        <begin position="436"/>
        <end position="460"/>
    </location>
</feature>
<evidence type="ECO:0000256" key="5">
    <source>
        <dbReference type="SAM" id="Phobius"/>
    </source>
</evidence>
<dbReference type="Pfam" id="PF15864">
    <property type="entry name" value="PglL_A"/>
    <property type="match status" value="1"/>
</dbReference>
<keyword evidence="10" id="KW-1185">Reference proteome</keyword>
<feature type="transmembrane region" description="Helical" evidence="5">
    <location>
        <begin position="261"/>
        <end position="279"/>
    </location>
</feature>
<keyword evidence="3 5" id="KW-1133">Transmembrane helix</keyword>
<evidence type="ECO:0008006" key="11">
    <source>
        <dbReference type="Google" id="ProtNLM"/>
    </source>
</evidence>
<dbReference type="OrthoDB" id="5596698at2"/>
<feature type="domain" description="Protein glycosylation ligase" evidence="8">
    <location>
        <begin position="174"/>
        <end position="199"/>
    </location>
</feature>
<dbReference type="Pfam" id="PF04932">
    <property type="entry name" value="Wzy_C"/>
    <property type="match status" value="1"/>
</dbReference>
<dbReference type="AlphaFoldDB" id="E8LQ46"/>
<name>E8LQ46_9VIBR</name>
<feature type="domain" description="O-antigen ligase-related" evidence="6">
    <location>
        <begin position="226"/>
        <end position="368"/>
    </location>
</feature>
<keyword evidence="2 5" id="KW-0812">Transmembrane</keyword>
<evidence type="ECO:0000256" key="1">
    <source>
        <dbReference type="ARBA" id="ARBA00004141"/>
    </source>
</evidence>
<proteinExistence type="predicted"/>
<dbReference type="InterPro" id="IPR007016">
    <property type="entry name" value="O-antigen_ligase-rel_domated"/>
</dbReference>
<feature type="domain" description="Virulence factor membrane-bound polymerase C-terminal" evidence="7">
    <location>
        <begin position="389"/>
        <end position="569"/>
    </location>
</feature>